<dbReference type="Proteomes" id="UP000469724">
    <property type="component" value="Unassembled WGS sequence"/>
</dbReference>
<dbReference type="InterPro" id="IPR010920">
    <property type="entry name" value="LSM_dom_sf"/>
</dbReference>
<feature type="transmembrane region" description="Helical" evidence="9">
    <location>
        <begin position="639"/>
        <end position="656"/>
    </location>
</feature>
<dbReference type="RefSeq" id="WP_163301307.1">
    <property type="nucleotide sequence ID" value="NZ_JAAGRQ010000016.1"/>
</dbReference>
<evidence type="ECO:0000256" key="1">
    <source>
        <dbReference type="ARBA" id="ARBA00004651"/>
    </source>
</evidence>
<feature type="transmembrane region" description="Helical" evidence="9">
    <location>
        <begin position="397"/>
        <end position="414"/>
    </location>
</feature>
<comment type="caution">
    <text evidence="12">The sequence shown here is derived from an EMBL/GenBank/DDBJ whole genome shotgun (WGS) entry which is preliminary data.</text>
</comment>
<gene>
    <name evidence="12" type="ORF">G3N56_05780</name>
</gene>
<evidence type="ECO:0000256" key="6">
    <source>
        <dbReference type="ARBA" id="ARBA00023136"/>
    </source>
</evidence>
<evidence type="ECO:0000256" key="8">
    <source>
        <dbReference type="SAM" id="MobiDB-lite"/>
    </source>
</evidence>
<dbReference type="InterPro" id="IPR023408">
    <property type="entry name" value="MscS_beta-dom_sf"/>
</dbReference>
<evidence type="ECO:0000256" key="5">
    <source>
        <dbReference type="ARBA" id="ARBA00022989"/>
    </source>
</evidence>
<dbReference type="SUPFAM" id="SSF82689">
    <property type="entry name" value="Mechanosensitive channel protein MscS (YggB), C-terminal domain"/>
    <property type="match status" value="1"/>
</dbReference>
<name>A0A7K3NKH4_9BACT</name>
<dbReference type="PANTHER" id="PTHR30347">
    <property type="entry name" value="POTASSIUM CHANNEL RELATED"/>
    <property type="match status" value="1"/>
</dbReference>
<evidence type="ECO:0000259" key="10">
    <source>
        <dbReference type="Pfam" id="PF00924"/>
    </source>
</evidence>
<dbReference type="Gene3D" id="2.30.30.60">
    <property type="match status" value="1"/>
</dbReference>
<dbReference type="InterPro" id="IPR011066">
    <property type="entry name" value="MscS_channel_C_sf"/>
</dbReference>
<keyword evidence="4 9" id="KW-0812">Transmembrane</keyword>
<dbReference type="GO" id="GO:0005886">
    <property type="term" value="C:plasma membrane"/>
    <property type="evidence" value="ECO:0007669"/>
    <property type="project" value="UniProtKB-SubCell"/>
</dbReference>
<keyword evidence="7" id="KW-0175">Coiled coil</keyword>
<evidence type="ECO:0000256" key="7">
    <source>
        <dbReference type="SAM" id="Coils"/>
    </source>
</evidence>
<dbReference type="PANTHER" id="PTHR30347:SF1">
    <property type="entry name" value="MECHANOSENSITIVE CHANNEL MSCK"/>
    <property type="match status" value="1"/>
</dbReference>
<feature type="transmembrane region" description="Helical" evidence="9">
    <location>
        <begin position="434"/>
        <end position="450"/>
    </location>
</feature>
<reference evidence="12 13" key="1">
    <citation type="submission" date="2020-02" db="EMBL/GenBank/DDBJ databases">
        <title>Comparative genomics of sulfur disproportionating microorganisms.</title>
        <authorList>
            <person name="Ward L.M."/>
            <person name="Bertran E."/>
            <person name="Johnston D.T."/>
        </authorList>
    </citation>
    <scope>NUCLEOTIDE SEQUENCE [LARGE SCALE GENOMIC DNA]</scope>
    <source>
        <strain evidence="12 13">DSM 3696</strain>
    </source>
</reference>
<evidence type="ECO:0000256" key="9">
    <source>
        <dbReference type="SAM" id="Phobius"/>
    </source>
</evidence>
<feature type="transmembrane region" description="Helical" evidence="9">
    <location>
        <begin position="275"/>
        <end position="299"/>
    </location>
</feature>
<comment type="subcellular location">
    <subcellularLocation>
        <location evidence="1">Cell membrane</location>
        <topology evidence="1">Multi-pass membrane protein</topology>
    </subcellularLocation>
</comment>
<feature type="transmembrane region" description="Helical" evidence="9">
    <location>
        <begin position="372"/>
        <end position="391"/>
    </location>
</feature>
<keyword evidence="13" id="KW-1185">Reference proteome</keyword>
<dbReference type="Gene3D" id="1.10.287.1260">
    <property type="match status" value="1"/>
</dbReference>
<evidence type="ECO:0000256" key="2">
    <source>
        <dbReference type="ARBA" id="ARBA00008017"/>
    </source>
</evidence>
<protein>
    <submittedName>
        <fullName evidence="12">Mechanosensitive ion channel</fullName>
    </submittedName>
</protein>
<dbReference type="InterPro" id="IPR011014">
    <property type="entry name" value="MscS_channel_TM-2"/>
</dbReference>
<dbReference type="Pfam" id="PF21082">
    <property type="entry name" value="MS_channel_3rd"/>
    <property type="match status" value="1"/>
</dbReference>
<evidence type="ECO:0000256" key="3">
    <source>
        <dbReference type="ARBA" id="ARBA00022475"/>
    </source>
</evidence>
<dbReference type="Pfam" id="PF00924">
    <property type="entry name" value="MS_channel_2nd"/>
    <property type="match status" value="1"/>
</dbReference>
<evidence type="ECO:0000313" key="13">
    <source>
        <dbReference type="Proteomes" id="UP000469724"/>
    </source>
</evidence>
<feature type="transmembrane region" description="Helical" evidence="9">
    <location>
        <begin position="456"/>
        <end position="473"/>
    </location>
</feature>
<keyword evidence="6 9" id="KW-0472">Membrane</keyword>
<dbReference type="AlphaFoldDB" id="A0A7K3NKH4"/>
<evidence type="ECO:0000256" key="4">
    <source>
        <dbReference type="ARBA" id="ARBA00022692"/>
    </source>
</evidence>
<feature type="transmembrane region" description="Helical" evidence="9">
    <location>
        <begin position="513"/>
        <end position="531"/>
    </location>
</feature>
<keyword evidence="5 9" id="KW-1133">Transmembrane helix</keyword>
<dbReference type="GO" id="GO:0008381">
    <property type="term" value="F:mechanosensitive monoatomic ion channel activity"/>
    <property type="evidence" value="ECO:0007669"/>
    <property type="project" value="UniProtKB-ARBA"/>
</dbReference>
<evidence type="ECO:0000259" key="11">
    <source>
        <dbReference type="Pfam" id="PF21082"/>
    </source>
</evidence>
<accession>A0A7K3NKH4</accession>
<feature type="transmembrane region" description="Helical" evidence="9">
    <location>
        <begin position="592"/>
        <end position="618"/>
    </location>
</feature>
<feature type="domain" description="Mechanosensitive ion channel MscS" evidence="10">
    <location>
        <begin position="680"/>
        <end position="746"/>
    </location>
</feature>
<dbReference type="EMBL" id="JAAGRQ010000016">
    <property type="protein sequence ID" value="NDY56255.1"/>
    <property type="molecule type" value="Genomic_DNA"/>
</dbReference>
<comment type="similarity">
    <text evidence="2">Belongs to the MscS (TC 1.A.23) family.</text>
</comment>
<dbReference type="SUPFAM" id="SSF50182">
    <property type="entry name" value="Sm-like ribonucleoproteins"/>
    <property type="match status" value="1"/>
</dbReference>
<feature type="transmembrane region" description="Helical" evidence="9">
    <location>
        <begin position="485"/>
        <end position="507"/>
    </location>
</feature>
<organism evidence="12 13">
    <name type="scientific">Desulfolutivibrio sulfodismutans</name>
    <dbReference type="NCBI Taxonomy" id="63561"/>
    <lineage>
        <taxon>Bacteria</taxon>
        <taxon>Pseudomonadati</taxon>
        <taxon>Thermodesulfobacteriota</taxon>
        <taxon>Desulfovibrionia</taxon>
        <taxon>Desulfovibrionales</taxon>
        <taxon>Desulfovibrionaceae</taxon>
        <taxon>Desulfolutivibrio</taxon>
    </lineage>
</organism>
<keyword evidence="3" id="KW-1003">Cell membrane</keyword>
<feature type="region of interest" description="Disordered" evidence="8">
    <location>
        <begin position="313"/>
        <end position="360"/>
    </location>
</feature>
<dbReference type="SUPFAM" id="SSF82861">
    <property type="entry name" value="Mechanosensitive channel protein MscS (YggB), transmembrane region"/>
    <property type="match status" value="1"/>
</dbReference>
<feature type="domain" description="Mechanosensitive ion channel MscS C-terminal" evidence="11">
    <location>
        <begin position="755"/>
        <end position="835"/>
    </location>
</feature>
<dbReference type="InterPro" id="IPR052702">
    <property type="entry name" value="MscS-like_channel"/>
</dbReference>
<evidence type="ECO:0000313" key="12">
    <source>
        <dbReference type="EMBL" id="NDY56255.1"/>
    </source>
</evidence>
<dbReference type="Gene3D" id="3.30.70.100">
    <property type="match status" value="1"/>
</dbReference>
<dbReference type="InterPro" id="IPR006685">
    <property type="entry name" value="MscS_channel_2nd"/>
</dbReference>
<dbReference type="InterPro" id="IPR049278">
    <property type="entry name" value="MS_channel_C"/>
</dbReference>
<feature type="transmembrane region" description="Helical" evidence="9">
    <location>
        <begin position="552"/>
        <end position="572"/>
    </location>
</feature>
<sequence>MRKFPLTILLYVVVCLTPVFIMEQGGAAFAQTGSPPAASATVENAASLSAREKKALDHETRETETWQTILAGIEKDLDLRIRQTEALRTILPAMKVELGDALAKADNRLDQLLLLRGVAGETPWAYRSILIQLRELERYVELKRSPLDDRQARLAQAKKDYSSIRAIRKKGLTLDYAAGTSDSLDAPLARFREFKKDLDEIKADVDDALTQADQLQAGITQVQDQIQAGFIDALKRYYFSRSDTLLTLEGWQSLDDDMEEWAEAFPRFAGPLVGWVRWTLFFAYLAGFFILLCLAAAVVKSLRARAERPGNVSLETDSEAKRKTQEETSQAMSLEAEGGRLETDADNEAPAAPQSDPDLFGPPSGLDLQQRLGRLLVFLGLSLYLADQLTLFTNNQFVALGWVVLIAFGVMLVLSRRMSLTQASETPPLVRRPIFVFSVLFALGAALQALNIPATGVGLVWSLAALWASIRLYRLRAQAGNASRLRNFSAQAGYLMALMVVAGLAGFGPQSLIVTQAIFMLLLTLWCSRLLHQAVVSFATARGGEARPGLGLPFAQTIIYAFYIFWVLQYMGGPGFADYVMDLSLTIGVATITPHAVITLVVAFFLAKVLLSWLGSLFSMPQLGGRKMDPGLSHALKNISSYLVWLGFMLLTLYLFGVSLHALAWIASGLSVGIGFGLKDIVNNFVSGLIIMFGGSIKKGDIIQQGKNLGEVESVSIRNTIIRTLDNTMVIIPNSSFLRGEIVNLSYHDTTMRLTIPVAVAPGAKIKKVRKLLLEVAKENEAVLKKPKPEVNIRQFGRFGVEFDLYIWIDDFMKKFKTESDILSEIDKRFQENKIMMAFQGVKVKYKPKGTEEMQLEEARAALREKRGETFKLVRQMRRVHSRRRWNLSRVTVRLPE</sequence>
<feature type="coiled-coil region" evidence="7">
    <location>
        <begin position="191"/>
        <end position="225"/>
    </location>
</feature>
<proteinExistence type="inferred from homology"/>